<comment type="caution">
    <text evidence="2">The sequence shown here is derived from an EMBL/GenBank/DDBJ whole genome shotgun (WGS) entry which is preliminary data.</text>
</comment>
<accession>A0A1F5IQR9</accession>
<dbReference type="InterPro" id="IPR043993">
    <property type="entry name" value="T4SS_pilin"/>
</dbReference>
<proteinExistence type="predicted"/>
<dbReference type="Pfam" id="PF18895">
    <property type="entry name" value="T4SS_pilin"/>
    <property type="match status" value="1"/>
</dbReference>
<evidence type="ECO:0000313" key="3">
    <source>
        <dbReference type="Proteomes" id="UP000176336"/>
    </source>
</evidence>
<evidence type="ECO:0000256" key="1">
    <source>
        <dbReference type="SAM" id="Phobius"/>
    </source>
</evidence>
<dbReference type="Proteomes" id="UP000176336">
    <property type="component" value="Unassembled WGS sequence"/>
</dbReference>
<name>A0A1F5IQR9_9BACT</name>
<dbReference type="EMBL" id="MFCR01000011">
    <property type="protein sequence ID" value="OGE18677.1"/>
    <property type="molecule type" value="Genomic_DNA"/>
</dbReference>
<gene>
    <name evidence="2" type="ORF">A2871_04225</name>
</gene>
<keyword evidence="1" id="KW-0472">Membrane</keyword>
<feature type="transmembrane region" description="Helical" evidence="1">
    <location>
        <begin position="92"/>
        <end position="114"/>
    </location>
</feature>
<dbReference type="AlphaFoldDB" id="A0A1F5IQR9"/>
<reference evidence="2 3" key="1">
    <citation type="journal article" date="2016" name="Nat. Commun.">
        <title>Thousands of microbial genomes shed light on interconnected biogeochemical processes in an aquifer system.</title>
        <authorList>
            <person name="Anantharaman K."/>
            <person name="Brown C.T."/>
            <person name="Hug L.A."/>
            <person name="Sharon I."/>
            <person name="Castelle C.J."/>
            <person name="Probst A.J."/>
            <person name="Thomas B.C."/>
            <person name="Singh A."/>
            <person name="Wilkins M.J."/>
            <person name="Karaoz U."/>
            <person name="Brodie E.L."/>
            <person name="Williams K.H."/>
            <person name="Hubbard S.S."/>
            <person name="Banfield J.F."/>
        </authorList>
    </citation>
    <scope>NUCLEOTIDE SEQUENCE [LARGE SCALE GENOMIC DNA]</scope>
</reference>
<keyword evidence="1" id="KW-0812">Transmembrane</keyword>
<feature type="transmembrane region" description="Helical" evidence="1">
    <location>
        <begin position="46"/>
        <end position="71"/>
    </location>
</feature>
<sequence>MSFGLKGLSKLFTFLLLTTYHIPHTTPAYAQVKIGEKFGFGKITTLGQATSLLITPIFSLVSAAVVLYFLWGAFKYLISKGEKEAVAEARQILIHSIIGFMILMFAFLILQFLLSSLFGVTGFQIIGS</sequence>
<organism evidence="2 3">
    <name type="scientific">Candidatus Daviesbacteria bacterium RIFCSPHIGHO2_01_FULL_41_23</name>
    <dbReference type="NCBI Taxonomy" id="1797764"/>
    <lineage>
        <taxon>Bacteria</taxon>
        <taxon>Candidatus Daviesiibacteriota</taxon>
    </lineage>
</organism>
<keyword evidence="1" id="KW-1133">Transmembrane helix</keyword>
<protein>
    <submittedName>
        <fullName evidence="2">Uncharacterized protein</fullName>
    </submittedName>
</protein>
<evidence type="ECO:0000313" key="2">
    <source>
        <dbReference type="EMBL" id="OGE18677.1"/>
    </source>
</evidence>